<name>A0AAD8V9W5_9PEZI</name>
<dbReference type="RefSeq" id="XP_060418045.1">
    <property type="nucleotide sequence ID" value="XM_060553074.1"/>
</dbReference>
<protein>
    <submittedName>
        <fullName evidence="1">Uncharacterized protein</fullName>
    </submittedName>
</protein>
<reference evidence="1" key="1">
    <citation type="submission" date="2021-06" db="EMBL/GenBank/DDBJ databases">
        <title>Comparative genomics, transcriptomics and evolutionary studies reveal genomic signatures of adaptation to plant cell wall in hemibiotrophic fungi.</title>
        <authorList>
            <consortium name="DOE Joint Genome Institute"/>
            <person name="Baroncelli R."/>
            <person name="Diaz J.F."/>
            <person name="Benocci T."/>
            <person name="Peng M."/>
            <person name="Battaglia E."/>
            <person name="Haridas S."/>
            <person name="Andreopoulos W."/>
            <person name="Labutti K."/>
            <person name="Pangilinan J."/>
            <person name="Floch G.L."/>
            <person name="Makela M.R."/>
            <person name="Henrissat B."/>
            <person name="Grigoriev I.V."/>
            <person name="Crouch J.A."/>
            <person name="De Vries R.P."/>
            <person name="Sukno S.A."/>
            <person name="Thon M.R."/>
        </authorList>
    </citation>
    <scope>NUCLEOTIDE SEQUENCE</scope>
    <source>
        <strain evidence="1">CBS 125086</strain>
    </source>
</reference>
<evidence type="ECO:0000313" key="2">
    <source>
        <dbReference type="Proteomes" id="UP001230504"/>
    </source>
</evidence>
<evidence type="ECO:0000313" key="1">
    <source>
        <dbReference type="EMBL" id="KAK1597231.1"/>
    </source>
</evidence>
<organism evidence="1 2">
    <name type="scientific">Colletotrichum navitas</name>
    <dbReference type="NCBI Taxonomy" id="681940"/>
    <lineage>
        <taxon>Eukaryota</taxon>
        <taxon>Fungi</taxon>
        <taxon>Dikarya</taxon>
        <taxon>Ascomycota</taxon>
        <taxon>Pezizomycotina</taxon>
        <taxon>Sordariomycetes</taxon>
        <taxon>Hypocreomycetidae</taxon>
        <taxon>Glomerellales</taxon>
        <taxon>Glomerellaceae</taxon>
        <taxon>Colletotrichum</taxon>
        <taxon>Colletotrichum graminicola species complex</taxon>
    </lineage>
</organism>
<comment type="caution">
    <text evidence="1">The sequence shown here is derived from an EMBL/GenBank/DDBJ whole genome shotgun (WGS) entry which is preliminary data.</text>
</comment>
<sequence length="205" mass="22485">MLTKPKAAVRGVGPHRCGLMGGCSELEAQCAISAQYIQKQRVECLRSASKPKFEEQTRHCHADCWMGSKMDTVTGRRCCAVLDGVFNVIPTWVTAGAVFIWAGRQGPHLAPSRGPNGTSRWLVRHSCGTPTLSRVDSTGPSTLRHVIHILQNQMGRCRLSRLVGSGRRSIKGRGEDAAGLEKKQKQLFFAFKYPAAVCSTYLSAW</sequence>
<dbReference type="AlphaFoldDB" id="A0AAD8V9W5"/>
<dbReference type="EMBL" id="JAHLJV010000009">
    <property type="protein sequence ID" value="KAK1597231.1"/>
    <property type="molecule type" value="Genomic_DNA"/>
</dbReference>
<dbReference type="GeneID" id="85437314"/>
<keyword evidence="2" id="KW-1185">Reference proteome</keyword>
<proteinExistence type="predicted"/>
<accession>A0AAD8V9W5</accession>
<gene>
    <name evidence="1" type="ORF">LY79DRAFT_408662</name>
</gene>
<dbReference type="Proteomes" id="UP001230504">
    <property type="component" value="Unassembled WGS sequence"/>
</dbReference>